<name>G4W960_9CAUD</name>
<keyword evidence="1" id="KW-0175">Coiled coil</keyword>
<sequence>MMGAANQVVIQSFLDRKYTVHFRYTKDTTDQAGNPVKSGDPIKVGGVYKTLTIPSIYTAPNGKNIVIVTKEDFDAIRQDLATYLEMGQHRKGVVVLDDIPQGYWDPAQQVADARAKKAAAEAERDGALMKVLELEEEVSRLKKLLTETYGWKE</sequence>
<dbReference type="Proteomes" id="UP000002653">
    <property type="component" value="Segment"/>
</dbReference>
<reference evidence="2 3" key="1">
    <citation type="journal article" date="2012" name="Virus Genes">
        <title>Isolation and complete genome sequence of a bacteriophage lysing Tetrasphaera jenkinsii, a filamentous bacteria responsible for bulking in activated sludge.</title>
        <authorList>
            <person name="Petrovski S."/>
            <person name="Tillett D."/>
            <person name="Seviour R.J."/>
        </authorList>
    </citation>
    <scope>NUCLEOTIDE SEQUENCE [LARGE SCALE GENOMIC DNA]</scope>
</reference>
<keyword evidence="3" id="KW-1185">Reference proteome</keyword>
<dbReference type="RefSeq" id="YP_007237940.1">
    <property type="nucleotide sequence ID" value="NC_019930.1"/>
</dbReference>
<evidence type="ECO:0000313" key="2">
    <source>
        <dbReference type="EMBL" id="ADX42548.1"/>
    </source>
</evidence>
<protein>
    <submittedName>
        <fullName evidence="2">Uncharacterized protein</fullName>
    </submittedName>
</protein>
<dbReference type="EMBL" id="HQ225832">
    <property type="protein sequence ID" value="ADX42548.1"/>
    <property type="molecule type" value="Genomic_DNA"/>
</dbReference>
<accession>G4W960</accession>
<evidence type="ECO:0000313" key="3">
    <source>
        <dbReference type="Proteomes" id="UP000002653"/>
    </source>
</evidence>
<dbReference type="KEGG" id="vg:14297453"/>
<proteinExistence type="predicted"/>
<dbReference type="GeneID" id="14297453"/>
<evidence type="ECO:0000256" key="1">
    <source>
        <dbReference type="SAM" id="Coils"/>
    </source>
</evidence>
<organism evidence="2 3">
    <name type="scientific">Tetrasphaera phage TJE1</name>
    <dbReference type="NCBI Taxonomy" id="981335"/>
    <lineage>
        <taxon>Viruses</taxon>
        <taxon>Duplodnaviria</taxon>
        <taxon>Heunggongvirae</taxon>
        <taxon>Uroviricota</taxon>
        <taxon>Caudoviricetes</taxon>
        <taxon>Tijeunavirus</taxon>
        <taxon>Tijeunavirus TJE1</taxon>
    </lineage>
</organism>
<feature type="coiled-coil region" evidence="1">
    <location>
        <begin position="110"/>
        <end position="144"/>
    </location>
</feature>